<reference evidence="1 2" key="1">
    <citation type="submission" date="2020-08" db="EMBL/GenBank/DDBJ databases">
        <title>Genomic Encyclopedia of Type Strains, Phase IV (KMG-IV): sequencing the most valuable type-strain genomes for metagenomic binning, comparative biology and taxonomic classification.</title>
        <authorList>
            <person name="Goeker M."/>
        </authorList>
    </citation>
    <scope>NUCLEOTIDE SEQUENCE [LARGE SCALE GENOMIC DNA]</scope>
    <source>
        <strain evidence="1 2">DSM 102983</strain>
    </source>
</reference>
<protein>
    <recommendedName>
        <fullName evidence="3">Outer membrane protein beta-barrel domain-containing protein</fullName>
    </recommendedName>
</protein>
<dbReference type="EMBL" id="JACHOC010000003">
    <property type="protein sequence ID" value="MBB4621866.1"/>
    <property type="molecule type" value="Genomic_DNA"/>
</dbReference>
<name>A0ABR6KKC7_9BACT</name>
<keyword evidence="2" id="KW-1185">Reference proteome</keyword>
<organism evidence="1 2">
    <name type="scientific">Parabacteroides faecis</name>
    <dbReference type="NCBI Taxonomy" id="1217282"/>
    <lineage>
        <taxon>Bacteria</taxon>
        <taxon>Pseudomonadati</taxon>
        <taxon>Bacteroidota</taxon>
        <taxon>Bacteroidia</taxon>
        <taxon>Bacteroidales</taxon>
        <taxon>Tannerellaceae</taxon>
        <taxon>Parabacteroides</taxon>
    </lineage>
</organism>
<proteinExistence type="predicted"/>
<dbReference type="Proteomes" id="UP000533637">
    <property type="component" value="Unassembled WGS sequence"/>
</dbReference>
<evidence type="ECO:0000313" key="2">
    <source>
        <dbReference type="Proteomes" id="UP000533637"/>
    </source>
</evidence>
<evidence type="ECO:0008006" key="3">
    <source>
        <dbReference type="Google" id="ProtNLM"/>
    </source>
</evidence>
<evidence type="ECO:0000313" key="1">
    <source>
        <dbReference type="EMBL" id="MBB4621866.1"/>
    </source>
</evidence>
<sequence length="223" mass="25882">MWIMMLFPVLAGASEDGFKFKRWEFALSGGLNNNYAWEVEPSFTYFICKYVGVTGGVNFTGQFYDEYYSGPAPGGPDLKWFISSDDSNAKRILFRPAIRLRTPNINKWGDRDLCVTFNVEPGMYMAVPVNEHLQIGYREEDYLVTGIFKENVTNTNGEWLYWNVKSFMQIEVESWVFSAGYTISNYDVYGGRRNMVIERKPLNDMLWKKKMTHAFFLSVGIQF</sequence>
<gene>
    <name evidence="1" type="ORF">GGQ57_001763</name>
</gene>
<accession>A0ABR6KKC7</accession>
<comment type="caution">
    <text evidence="1">The sequence shown here is derived from an EMBL/GenBank/DDBJ whole genome shotgun (WGS) entry which is preliminary data.</text>
</comment>